<comment type="caution">
    <text evidence="14">The sequence shown here is derived from an EMBL/GenBank/DDBJ whole genome shotgun (WGS) entry which is preliminary data.</text>
</comment>
<protein>
    <recommendedName>
        <fullName evidence="3">RING-type E3 ubiquitin transferase</fullName>
        <ecNumber evidence="3">2.3.2.27</ecNumber>
    </recommendedName>
</protein>
<dbReference type="Proteomes" id="UP001188597">
    <property type="component" value="Unassembled WGS sequence"/>
</dbReference>
<evidence type="ECO:0000259" key="13">
    <source>
        <dbReference type="PROSITE" id="PS50089"/>
    </source>
</evidence>
<comment type="subcellular location">
    <subcellularLocation>
        <location evidence="2">Membrane</location>
        <topology evidence="2">Single-pass membrane protein</topology>
    </subcellularLocation>
</comment>
<evidence type="ECO:0000256" key="3">
    <source>
        <dbReference type="ARBA" id="ARBA00012483"/>
    </source>
</evidence>
<gene>
    <name evidence="14" type="ORF">RJ639_043784</name>
</gene>
<keyword evidence="7" id="KW-0862">Zinc</keyword>
<evidence type="ECO:0000256" key="4">
    <source>
        <dbReference type="ARBA" id="ARBA00022679"/>
    </source>
</evidence>
<dbReference type="CDD" id="cd16461">
    <property type="entry name" value="RING-H2_EL5-like"/>
    <property type="match status" value="1"/>
</dbReference>
<feature type="transmembrane region" description="Helical" evidence="12">
    <location>
        <begin position="39"/>
        <end position="61"/>
    </location>
</feature>
<evidence type="ECO:0000313" key="14">
    <source>
        <dbReference type="EMBL" id="KAK3023500.1"/>
    </source>
</evidence>
<dbReference type="InterPro" id="IPR044602">
    <property type="entry name" value="ATL10/ATL72-79-like"/>
</dbReference>
<evidence type="ECO:0000256" key="1">
    <source>
        <dbReference type="ARBA" id="ARBA00000900"/>
    </source>
</evidence>
<dbReference type="Pfam" id="PF13639">
    <property type="entry name" value="zf-RING_2"/>
    <property type="match status" value="1"/>
</dbReference>
<evidence type="ECO:0000256" key="12">
    <source>
        <dbReference type="SAM" id="Phobius"/>
    </source>
</evidence>
<name>A0AA88WDA4_9ASTE</name>
<evidence type="ECO:0000256" key="7">
    <source>
        <dbReference type="ARBA" id="ARBA00022833"/>
    </source>
</evidence>
<proteinExistence type="inferred from homology"/>
<dbReference type="InterPro" id="IPR013083">
    <property type="entry name" value="Znf_RING/FYVE/PHD"/>
</dbReference>
<keyword evidence="15" id="KW-1185">Reference proteome</keyword>
<dbReference type="GO" id="GO:0061630">
    <property type="term" value="F:ubiquitin protein ligase activity"/>
    <property type="evidence" value="ECO:0007669"/>
    <property type="project" value="UniProtKB-EC"/>
</dbReference>
<dbReference type="EC" id="2.3.2.27" evidence="3"/>
<dbReference type="AlphaFoldDB" id="A0AA88WDA4"/>
<dbReference type="GO" id="GO:0016567">
    <property type="term" value="P:protein ubiquitination"/>
    <property type="evidence" value="ECO:0007669"/>
    <property type="project" value="InterPro"/>
</dbReference>
<keyword evidence="11" id="KW-0863">Zinc-finger</keyword>
<evidence type="ECO:0000256" key="2">
    <source>
        <dbReference type="ARBA" id="ARBA00004167"/>
    </source>
</evidence>
<organism evidence="14 15">
    <name type="scientific">Escallonia herrerae</name>
    <dbReference type="NCBI Taxonomy" id="1293975"/>
    <lineage>
        <taxon>Eukaryota</taxon>
        <taxon>Viridiplantae</taxon>
        <taxon>Streptophyta</taxon>
        <taxon>Embryophyta</taxon>
        <taxon>Tracheophyta</taxon>
        <taxon>Spermatophyta</taxon>
        <taxon>Magnoliopsida</taxon>
        <taxon>eudicotyledons</taxon>
        <taxon>Gunneridae</taxon>
        <taxon>Pentapetalae</taxon>
        <taxon>asterids</taxon>
        <taxon>campanulids</taxon>
        <taxon>Escalloniales</taxon>
        <taxon>Escalloniaceae</taxon>
        <taxon>Escallonia</taxon>
    </lineage>
</organism>
<dbReference type="PANTHER" id="PTHR46905">
    <property type="entry name" value="RING-H2 FINGER PROTEIN ATL78"/>
    <property type="match status" value="1"/>
</dbReference>
<comment type="catalytic activity">
    <reaction evidence="1">
        <text>S-ubiquitinyl-[E2 ubiquitin-conjugating enzyme]-L-cysteine + [acceptor protein]-L-lysine = [E2 ubiquitin-conjugating enzyme]-L-cysteine + N(6)-ubiquitinyl-[acceptor protein]-L-lysine.</text>
        <dbReference type="EC" id="2.3.2.27"/>
    </reaction>
</comment>
<keyword evidence="4" id="KW-0808">Transferase</keyword>
<dbReference type="SMART" id="SM00184">
    <property type="entry name" value="RING"/>
    <property type="match status" value="1"/>
</dbReference>
<dbReference type="PANTHER" id="PTHR46905:SF7">
    <property type="entry name" value="RING-H2 FINGER PROTEIN ATL78"/>
    <property type="match status" value="1"/>
</dbReference>
<accession>A0AA88WDA4</accession>
<reference evidence="14" key="1">
    <citation type="submission" date="2022-12" db="EMBL/GenBank/DDBJ databases">
        <title>Draft genome assemblies for two species of Escallonia (Escalloniales).</title>
        <authorList>
            <person name="Chanderbali A."/>
            <person name="Dervinis C."/>
            <person name="Anghel I."/>
            <person name="Soltis D."/>
            <person name="Soltis P."/>
            <person name="Zapata F."/>
        </authorList>
    </citation>
    <scope>NUCLEOTIDE SEQUENCE</scope>
    <source>
        <strain evidence="14">UCBG64.0493</strain>
        <tissue evidence="14">Leaf</tissue>
    </source>
</reference>
<evidence type="ECO:0000313" key="15">
    <source>
        <dbReference type="Proteomes" id="UP001188597"/>
    </source>
</evidence>
<evidence type="ECO:0000256" key="11">
    <source>
        <dbReference type="PROSITE-ProRule" id="PRU00175"/>
    </source>
</evidence>
<dbReference type="GO" id="GO:0008270">
    <property type="term" value="F:zinc ion binding"/>
    <property type="evidence" value="ECO:0007669"/>
    <property type="project" value="UniProtKB-KW"/>
</dbReference>
<keyword evidence="6" id="KW-0479">Metal-binding</keyword>
<dbReference type="SUPFAM" id="SSF57850">
    <property type="entry name" value="RING/U-box"/>
    <property type="match status" value="1"/>
</dbReference>
<keyword evidence="9 12" id="KW-0472">Membrane</keyword>
<evidence type="ECO:0000256" key="6">
    <source>
        <dbReference type="ARBA" id="ARBA00022723"/>
    </source>
</evidence>
<dbReference type="PROSITE" id="PS50089">
    <property type="entry name" value="ZF_RING_2"/>
    <property type="match status" value="1"/>
</dbReference>
<evidence type="ECO:0000256" key="10">
    <source>
        <dbReference type="ARBA" id="ARBA00024209"/>
    </source>
</evidence>
<dbReference type="InterPro" id="IPR001841">
    <property type="entry name" value="Znf_RING"/>
</dbReference>
<evidence type="ECO:0000256" key="9">
    <source>
        <dbReference type="ARBA" id="ARBA00023136"/>
    </source>
</evidence>
<evidence type="ECO:0000256" key="8">
    <source>
        <dbReference type="ARBA" id="ARBA00022989"/>
    </source>
</evidence>
<keyword evidence="5 12" id="KW-0812">Transmembrane</keyword>
<keyword evidence="8 12" id="KW-1133">Transmembrane helix</keyword>
<dbReference type="GO" id="GO:0016020">
    <property type="term" value="C:membrane"/>
    <property type="evidence" value="ECO:0007669"/>
    <property type="project" value="UniProtKB-SubCell"/>
</dbReference>
<comment type="similarity">
    <text evidence="10">Belongs to the RING-type zinc finger family. ATL subfamily.</text>
</comment>
<dbReference type="EMBL" id="JAVXUP010000652">
    <property type="protein sequence ID" value="KAK3023500.1"/>
    <property type="molecule type" value="Genomic_DNA"/>
</dbReference>
<dbReference type="Gene3D" id="3.30.40.10">
    <property type="entry name" value="Zinc/RING finger domain, C3HC4 (zinc finger)"/>
    <property type="match status" value="1"/>
</dbReference>
<feature type="domain" description="RING-type" evidence="13">
    <location>
        <begin position="114"/>
        <end position="156"/>
    </location>
</feature>
<sequence>MSTSTVLFYSRRLLLHTPMDQQPAAAPTPPQSRGLDANIVIILSVFMCALVCVLGLASIYWCACRLSNSVASDSRDSHSTRLASKGIKKKALETFLMLTYSAESKLSGCLATECVICLSEFAPGESVRVLPKCNHGFHVECIDMWLVSHSSCPTCRHCLTEMCKKAVASQSSPPTPPSPTRE</sequence>
<evidence type="ECO:0000256" key="5">
    <source>
        <dbReference type="ARBA" id="ARBA00022692"/>
    </source>
</evidence>